<evidence type="ECO:0000313" key="3">
    <source>
        <dbReference type="EMBL" id="VAY88108.1"/>
    </source>
</evidence>
<feature type="domain" description="DUF2202" evidence="2">
    <location>
        <begin position="54"/>
        <end position="121"/>
    </location>
</feature>
<reference evidence="3" key="1">
    <citation type="submission" date="2018-10" db="EMBL/GenBank/DDBJ databases">
        <authorList>
            <person name="Aoki K."/>
        </authorList>
    </citation>
    <scope>NUCLEOTIDE SEQUENCE</scope>
</reference>
<dbReference type="SUPFAM" id="SSF47240">
    <property type="entry name" value="Ferritin-like"/>
    <property type="match status" value="1"/>
</dbReference>
<sequence>MNKKAKAVIVIGLCIGLAIEGCSGENYWSGNQESLKNKFDLGSYPKSILTQEIKDSLSYMGNEERLAYDVYMNLYDYHKKYNNIEIKQFYNISTRSEVKHISIVQSLVRRYNLKHSDFTNTEETIVDGDSISPAKMSTMLPANMPRGVYGIQKIQDLYNTLYALGKNSQEDALKVGCMVEVVDVNDLNEYITQAQNSNAQDVENAFEPLRKGSYNHYWAFDKALKNIGVENGCYYEGDELLTNKEGVYPKNENAQKGKGRFSNSKSQGYGYGRGQGRFSNSKSQGYGYGRQRQW</sequence>
<proteinExistence type="predicted"/>
<gene>
    <name evidence="3" type="ORF">MNB_ARC-1_792</name>
</gene>
<evidence type="ECO:0000256" key="1">
    <source>
        <dbReference type="SAM" id="MobiDB-lite"/>
    </source>
</evidence>
<evidence type="ECO:0000259" key="2">
    <source>
        <dbReference type="Pfam" id="PF09968"/>
    </source>
</evidence>
<dbReference type="InterPro" id="IPR009078">
    <property type="entry name" value="Ferritin-like_SF"/>
</dbReference>
<dbReference type="InterPro" id="IPR012347">
    <property type="entry name" value="Ferritin-like"/>
</dbReference>
<dbReference type="Gene3D" id="1.20.1260.10">
    <property type="match status" value="1"/>
</dbReference>
<dbReference type="InterPro" id="IPR019243">
    <property type="entry name" value="DUF2202"/>
</dbReference>
<dbReference type="CDD" id="cd01048">
    <property type="entry name" value="Ferritin_like_AB2"/>
    <property type="match status" value="1"/>
</dbReference>
<name>A0A3B1E9H7_9ZZZZ</name>
<dbReference type="AlphaFoldDB" id="A0A3B1E9H7"/>
<feature type="region of interest" description="Disordered" evidence="1">
    <location>
        <begin position="251"/>
        <end position="294"/>
    </location>
</feature>
<organism evidence="3">
    <name type="scientific">hydrothermal vent metagenome</name>
    <dbReference type="NCBI Taxonomy" id="652676"/>
    <lineage>
        <taxon>unclassified sequences</taxon>
        <taxon>metagenomes</taxon>
        <taxon>ecological metagenomes</taxon>
    </lineage>
</organism>
<feature type="domain" description="DUF2202" evidence="2">
    <location>
        <begin position="143"/>
        <end position="230"/>
    </location>
</feature>
<dbReference type="EMBL" id="UOYO01000046">
    <property type="protein sequence ID" value="VAY88108.1"/>
    <property type="molecule type" value="Genomic_DNA"/>
</dbReference>
<protein>
    <submittedName>
        <fullName evidence="3">Uncharacterized protein MJ0754</fullName>
    </submittedName>
</protein>
<accession>A0A3B1E9H7</accession>
<dbReference type="Pfam" id="PF09968">
    <property type="entry name" value="DUF2202"/>
    <property type="match status" value="2"/>
</dbReference>